<dbReference type="EMBL" id="JYDO01000014">
    <property type="protein sequence ID" value="KRZ78088.1"/>
    <property type="molecule type" value="Genomic_DNA"/>
</dbReference>
<dbReference type="Proteomes" id="UP000054843">
    <property type="component" value="Unassembled WGS sequence"/>
</dbReference>
<evidence type="ECO:0000313" key="2">
    <source>
        <dbReference type="Proteomes" id="UP000054843"/>
    </source>
</evidence>
<organism evidence="1 2">
    <name type="scientific">Trichinella papuae</name>
    <dbReference type="NCBI Taxonomy" id="268474"/>
    <lineage>
        <taxon>Eukaryota</taxon>
        <taxon>Metazoa</taxon>
        <taxon>Ecdysozoa</taxon>
        <taxon>Nematoda</taxon>
        <taxon>Enoplea</taxon>
        <taxon>Dorylaimia</taxon>
        <taxon>Trichinellida</taxon>
        <taxon>Trichinellidae</taxon>
        <taxon>Trichinella</taxon>
    </lineage>
</organism>
<reference evidence="1 2" key="1">
    <citation type="submission" date="2015-01" db="EMBL/GenBank/DDBJ databases">
        <title>Evolution of Trichinella species and genotypes.</title>
        <authorList>
            <person name="Korhonen P.K."/>
            <person name="Edoardo P."/>
            <person name="Giuseppe L.R."/>
            <person name="Gasser R.B."/>
        </authorList>
    </citation>
    <scope>NUCLEOTIDE SEQUENCE [LARGE SCALE GENOMIC DNA]</scope>
    <source>
        <strain evidence="1">ISS1980</strain>
    </source>
</reference>
<proteinExistence type="predicted"/>
<gene>
    <name evidence="1" type="ORF">T10_7733</name>
</gene>
<sequence length="120" mass="14107">MKLQTLRGLEADERQVDVHRRPRILQLQKKLVQESIYLKKRIEGLVFEVGWTDRFKKRANLHKIHISDEAASSDVKAAQEFSEQDVQALFESHSEMTLKNYQSYALIMNQKSLIQNKTHQ</sequence>
<dbReference type="AlphaFoldDB" id="A0A0V1N217"/>
<protein>
    <submittedName>
        <fullName evidence="1">Uncharacterized protein</fullName>
    </submittedName>
</protein>
<keyword evidence="2" id="KW-1185">Reference proteome</keyword>
<accession>A0A0V1N217</accession>
<name>A0A0V1N217_9BILA</name>
<evidence type="ECO:0000313" key="1">
    <source>
        <dbReference type="EMBL" id="KRZ78088.1"/>
    </source>
</evidence>
<comment type="caution">
    <text evidence="1">The sequence shown here is derived from an EMBL/GenBank/DDBJ whole genome shotgun (WGS) entry which is preliminary data.</text>
</comment>